<dbReference type="PANTHER" id="PTHR30575">
    <property type="entry name" value="PEPTIDASE M20"/>
    <property type="match status" value="1"/>
</dbReference>
<reference evidence="3 4" key="1">
    <citation type="submission" date="2022-05" db="EMBL/GenBank/DDBJ databases">
        <title>Genome Sequencing of Bee-Associated Microbes.</title>
        <authorList>
            <person name="Dunlap C."/>
        </authorList>
    </citation>
    <scope>NUCLEOTIDE SEQUENCE [LARGE SCALE GENOMIC DNA]</scope>
    <source>
        <strain evidence="3 4">NRRL B-14421</strain>
    </source>
</reference>
<dbReference type="Gene3D" id="3.30.70.360">
    <property type="match status" value="1"/>
</dbReference>
<dbReference type="Proteomes" id="UP001527099">
    <property type="component" value="Unassembled WGS sequence"/>
</dbReference>
<keyword evidence="4" id="KW-1185">Reference proteome</keyword>
<comment type="similarity">
    <text evidence="1">Belongs to the peptidase M20A family.</text>
</comment>
<comment type="caution">
    <text evidence="3">The sequence shown here is derived from an EMBL/GenBank/DDBJ whole genome shotgun (WGS) entry which is preliminary data.</text>
</comment>
<dbReference type="EMBL" id="JAMDMX010000001">
    <property type="protein sequence ID" value="MCY9691484.1"/>
    <property type="molecule type" value="Genomic_DNA"/>
</dbReference>
<organism evidence="3 4">
    <name type="scientific">Paenibacillus alginolyticus</name>
    <dbReference type="NCBI Taxonomy" id="59839"/>
    <lineage>
        <taxon>Bacteria</taxon>
        <taxon>Bacillati</taxon>
        <taxon>Bacillota</taxon>
        <taxon>Bacilli</taxon>
        <taxon>Bacillales</taxon>
        <taxon>Paenibacillaceae</taxon>
        <taxon>Paenibacillus</taxon>
    </lineage>
</organism>
<protein>
    <recommendedName>
        <fullName evidence="1">Peptidase M20 domain-containing protein 2</fullName>
    </recommendedName>
</protein>
<dbReference type="NCBIfam" id="TIGR01891">
    <property type="entry name" value="amidohydrolases"/>
    <property type="match status" value="1"/>
</dbReference>
<dbReference type="InterPro" id="IPR002933">
    <property type="entry name" value="Peptidase_M20"/>
</dbReference>
<evidence type="ECO:0000256" key="1">
    <source>
        <dbReference type="PIRNR" id="PIRNR037226"/>
    </source>
</evidence>
<evidence type="ECO:0000313" key="4">
    <source>
        <dbReference type="Proteomes" id="UP001527099"/>
    </source>
</evidence>
<proteinExistence type="inferred from homology"/>
<sequence>MTNNGKQRLYEEVDVLHQKMIDINDFIHDHPELGNQEYQASALLTRTLAENGFQVESGIIGLDTAFTATYKNGQGGPVIGLLCEYDALEGLGHGCGHNLQAASITGAAIALSRHLGDYPVTLQVFGTPAEETTSAKLPMAQEGLFDHLDVALMMHGGDRTTVDGKSLALNLVDFVFDGKAAHAAVAPDQGISALDAVLMTFNGIEYLREHVRTDVRIHGVITDGGKAANVVPDRAVAQFYIRAADRTYLNAVVERVYNVARGAALATGAQLTINELKVLDNKINVPSLNAIMLDNAEQAGAQNITPPRQNTGSTDFSTVTYRVPGACLRVSFVPFGTSSHTKEWVEAGTSESGHAALSVAAKAVAGACYDLLADPQLFVQLKEEFRQAKAESTQPGSAAKIS</sequence>
<evidence type="ECO:0000313" key="3">
    <source>
        <dbReference type="EMBL" id="MCY9691484.1"/>
    </source>
</evidence>
<feature type="domain" description="Peptidase M20 dimerisation" evidence="2">
    <location>
        <begin position="175"/>
        <end position="261"/>
    </location>
</feature>
<evidence type="ECO:0000259" key="2">
    <source>
        <dbReference type="Pfam" id="PF07687"/>
    </source>
</evidence>
<dbReference type="Pfam" id="PF07687">
    <property type="entry name" value="M20_dimer"/>
    <property type="match status" value="1"/>
</dbReference>
<dbReference type="InterPro" id="IPR052030">
    <property type="entry name" value="Peptidase_M20/M20A_hydrolases"/>
</dbReference>
<dbReference type="InterPro" id="IPR017439">
    <property type="entry name" value="Amidohydrolase"/>
</dbReference>
<name>A0ABT4G5M4_9BACL</name>
<dbReference type="PANTHER" id="PTHR30575:SF0">
    <property type="entry name" value="XAA-ARG DIPEPTIDASE"/>
    <property type="match status" value="1"/>
</dbReference>
<dbReference type="InterPro" id="IPR011650">
    <property type="entry name" value="Peptidase_M20_dimer"/>
</dbReference>
<dbReference type="RefSeq" id="WP_268613366.1">
    <property type="nucleotide sequence ID" value="NZ_JAMDMX010000001.1"/>
</dbReference>
<dbReference type="Gene3D" id="3.40.630.10">
    <property type="entry name" value="Zn peptidases"/>
    <property type="match status" value="1"/>
</dbReference>
<dbReference type="Pfam" id="PF01546">
    <property type="entry name" value="Peptidase_M20"/>
    <property type="match status" value="1"/>
</dbReference>
<dbReference type="SUPFAM" id="SSF53187">
    <property type="entry name" value="Zn-dependent exopeptidases"/>
    <property type="match status" value="1"/>
</dbReference>
<dbReference type="InterPro" id="IPR017144">
    <property type="entry name" value="Xaa-Arg_dipeptidase"/>
</dbReference>
<dbReference type="PIRSF" id="PIRSF037226">
    <property type="entry name" value="Amidohydrolase_ACY1L2_prd"/>
    <property type="match status" value="1"/>
</dbReference>
<dbReference type="CDD" id="cd03887">
    <property type="entry name" value="M20_Acy1L2"/>
    <property type="match status" value="1"/>
</dbReference>
<dbReference type="SUPFAM" id="SSF55031">
    <property type="entry name" value="Bacterial exopeptidase dimerisation domain"/>
    <property type="match status" value="1"/>
</dbReference>
<gene>
    <name evidence="3" type="ORF">M5X19_00890</name>
</gene>
<dbReference type="InterPro" id="IPR036264">
    <property type="entry name" value="Bact_exopeptidase_dim_dom"/>
</dbReference>
<accession>A0ABT4G5M4</accession>